<feature type="domain" description="Glyoxalase-like" evidence="1">
    <location>
        <begin position="6"/>
        <end position="181"/>
    </location>
</feature>
<keyword evidence="3" id="KW-1185">Reference proteome</keyword>
<accession>A0A1G8XYF8</accession>
<dbReference type="RefSeq" id="WP_074591403.1">
    <property type="nucleotide sequence ID" value="NZ_FNEI01000021.1"/>
</dbReference>
<dbReference type="InterPro" id="IPR025870">
    <property type="entry name" value="Glyoxalase-like_dom"/>
</dbReference>
<evidence type="ECO:0000313" key="3">
    <source>
        <dbReference type="Proteomes" id="UP000182130"/>
    </source>
</evidence>
<organism evidence="2 3">
    <name type="scientific">Arthrobacter cupressi</name>
    <dbReference type="NCBI Taxonomy" id="1045773"/>
    <lineage>
        <taxon>Bacteria</taxon>
        <taxon>Bacillati</taxon>
        <taxon>Actinomycetota</taxon>
        <taxon>Actinomycetes</taxon>
        <taxon>Micrococcales</taxon>
        <taxon>Micrococcaceae</taxon>
        <taxon>Arthrobacter</taxon>
    </lineage>
</organism>
<evidence type="ECO:0000313" key="2">
    <source>
        <dbReference type="EMBL" id="SDJ95571.1"/>
    </source>
</evidence>
<dbReference type="EMBL" id="FNEI01000021">
    <property type="protein sequence ID" value="SDJ95571.1"/>
    <property type="molecule type" value="Genomic_DNA"/>
</dbReference>
<dbReference type="InterPro" id="IPR029068">
    <property type="entry name" value="Glyas_Bleomycin-R_OHBP_Dase"/>
</dbReference>
<dbReference type="Proteomes" id="UP000182130">
    <property type="component" value="Unassembled WGS sequence"/>
</dbReference>
<dbReference type="Pfam" id="PF13468">
    <property type="entry name" value="Glyoxalase_3"/>
    <property type="match status" value="1"/>
</dbReference>
<proteinExistence type="predicted"/>
<reference evidence="3" key="1">
    <citation type="submission" date="2016-10" db="EMBL/GenBank/DDBJ databases">
        <authorList>
            <person name="Varghese N."/>
            <person name="Submissions S."/>
        </authorList>
    </citation>
    <scope>NUCLEOTIDE SEQUENCE [LARGE SCALE GENOMIC DNA]</scope>
    <source>
        <strain evidence="3">CGMCC 1.10783</strain>
    </source>
</reference>
<dbReference type="AlphaFoldDB" id="A0A1G8XYF8"/>
<dbReference type="STRING" id="1045773.SAMN05216555_12131"/>
<gene>
    <name evidence="2" type="ORF">SAMN05216555_12131</name>
</gene>
<dbReference type="Gene3D" id="3.10.180.10">
    <property type="entry name" value="2,3-Dihydroxybiphenyl 1,2-Dioxygenase, domain 1"/>
    <property type="match status" value="1"/>
</dbReference>
<sequence length="218" mass="22990">MGSTEVDHLVVAAASLEQGAAWCEAVLGITPGPGGKHLLMGTHNQVFSIASAAFPGTYFEIIAIDPEASPPPRRRWFGLDDAGLQRRIADAPRLVHMVARSRMLDMHRKGLADAGIDPGPPLTMSRDTPQGPLAWQILVRDDGVLQLGGALPTLIQWDGTHPTERMPASGVALRGLQLGGLPPEVRQLLALQGVAHAPAPALRAVLSTPLGDVTLETA</sequence>
<evidence type="ECO:0000259" key="1">
    <source>
        <dbReference type="Pfam" id="PF13468"/>
    </source>
</evidence>
<protein>
    <submittedName>
        <fullName evidence="2">Glyoxalase-like domain-containing protein</fullName>
    </submittedName>
</protein>
<dbReference type="OrthoDB" id="3227561at2"/>
<name>A0A1G8XYF8_9MICC</name>